<dbReference type="eggNOG" id="COG0589">
    <property type="taxonomic scope" value="Bacteria"/>
</dbReference>
<dbReference type="CDD" id="cd00293">
    <property type="entry name" value="USP-like"/>
    <property type="match status" value="1"/>
</dbReference>
<sequence length="298" mass="32872">MQQNEHGNRKPPEKSGYYAIRSIAVGIDCSPHSMASLKTAAELAARTNAELLGIFVEDINLLRMAKLPFSQEIRIYSPEPENLDTAELERLLRMQAKQAEASLQREAQLFRVHHSFSVRRGMVPKEVMAAALGADLLVLGRSGRSPTCRKGLGSTARTALSGSAKNVLLMRTGFSAEDESVLVLYDGSEPSISAIAVAIDLLRPGNTLHILMLPQVYGDDKAMADRLAMLIPPDMLRVEYHTLPAVTDSRILARYIRMADSGLLVLSDRMNLPAETIYNLIEEIDYPVLLVRDSGMNR</sequence>
<dbReference type="InterPro" id="IPR006016">
    <property type="entry name" value="UspA"/>
</dbReference>
<dbReference type="Pfam" id="PF00582">
    <property type="entry name" value="Usp"/>
    <property type="match status" value="1"/>
</dbReference>
<dbReference type="AlphaFoldDB" id="B3EGA9"/>
<dbReference type="PANTHER" id="PTHR46268:SF6">
    <property type="entry name" value="UNIVERSAL STRESS PROTEIN UP12"/>
    <property type="match status" value="1"/>
</dbReference>
<protein>
    <submittedName>
        <fullName evidence="3">UspA domain protein</fullName>
    </submittedName>
</protein>
<dbReference type="HOGENOM" id="CLU_086316_0_0_10"/>
<reference evidence="3 4" key="1">
    <citation type="submission" date="2008-05" db="EMBL/GenBank/DDBJ databases">
        <title>Complete sequence of Chlorobium limicola DSM 245.</title>
        <authorList>
            <consortium name="US DOE Joint Genome Institute"/>
            <person name="Lucas S."/>
            <person name="Copeland A."/>
            <person name="Lapidus A."/>
            <person name="Glavina del Rio T."/>
            <person name="Dalin E."/>
            <person name="Tice H."/>
            <person name="Bruce D."/>
            <person name="Goodwin L."/>
            <person name="Pitluck S."/>
            <person name="Schmutz J."/>
            <person name="Larimer F."/>
            <person name="Land M."/>
            <person name="Hauser L."/>
            <person name="Kyrpides N."/>
            <person name="Ovchinnikova G."/>
            <person name="Zhao F."/>
            <person name="Li T."/>
            <person name="Liu Z."/>
            <person name="Overmann J."/>
            <person name="Bryant D.A."/>
            <person name="Richardson P."/>
        </authorList>
    </citation>
    <scope>NUCLEOTIDE SEQUENCE [LARGE SCALE GENOMIC DNA]</scope>
    <source>
        <strain evidence="4">DSM 245 / NBRC 103803 / 6330</strain>
    </source>
</reference>
<gene>
    <name evidence="3" type="ordered locus">Clim_2089</name>
</gene>
<dbReference type="STRING" id="290315.Clim_2089"/>
<dbReference type="Gene3D" id="3.40.50.12370">
    <property type="match status" value="1"/>
</dbReference>
<dbReference type="Proteomes" id="UP000008841">
    <property type="component" value="Chromosome"/>
</dbReference>
<name>B3EGA9_CHLL2</name>
<dbReference type="PRINTS" id="PR01438">
    <property type="entry name" value="UNVRSLSTRESS"/>
</dbReference>
<comment type="similarity">
    <text evidence="1">Belongs to the universal stress protein A family.</text>
</comment>
<evidence type="ECO:0000256" key="1">
    <source>
        <dbReference type="ARBA" id="ARBA00008791"/>
    </source>
</evidence>
<dbReference type="PANTHER" id="PTHR46268">
    <property type="entry name" value="STRESS RESPONSE PROTEIN NHAX"/>
    <property type="match status" value="1"/>
</dbReference>
<dbReference type="OrthoDB" id="189896at2"/>
<dbReference type="EMBL" id="CP001097">
    <property type="protein sequence ID" value="ACD91118.1"/>
    <property type="molecule type" value="Genomic_DNA"/>
</dbReference>
<organism evidence="3 4">
    <name type="scientific">Chlorobium limicola (strain DSM 245 / NBRC 103803 / 6330)</name>
    <dbReference type="NCBI Taxonomy" id="290315"/>
    <lineage>
        <taxon>Bacteria</taxon>
        <taxon>Pseudomonadati</taxon>
        <taxon>Chlorobiota</taxon>
        <taxon>Chlorobiia</taxon>
        <taxon>Chlorobiales</taxon>
        <taxon>Chlorobiaceae</taxon>
        <taxon>Chlorobium/Pelodictyon group</taxon>
        <taxon>Chlorobium</taxon>
    </lineage>
</organism>
<feature type="domain" description="UspA" evidence="2">
    <location>
        <begin position="21"/>
        <end position="171"/>
    </location>
</feature>
<dbReference type="RefSeq" id="WP_012466987.1">
    <property type="nucleotide sequence ID" value="NC_010803.1"/>
</dbReference>
<dbReference type="KEGG" id="cli:Clim_2089"/>
<evidence type="ECO:0000313" key="4">
    <source>
        <dbReference type="Proteomes" id="UP000008841"/>
    </source>
</evidence>
<accession>B3EGA9</accession>
<dbReference type="InterPro" id="IPR006015">
    <property type="entry name" value="Universal_stress_UspA"/>
</dbReference>
<dbReference type="SUPFAM" id="SSF52402">
    <property type="entry name" value="Adenine nucleotide alpha hydrolases-like"/>
    <property type="match status" value="2"/>
</dbReference>
<evidence type="ECO:0000313" key="3">
    <source>
        <dbReference type="EMBL" id="ACD91118.1"/>
    </source>
</evidence>
<evidence type="ECO:0000259" key="2">
    <source>
        <dbReference type="Pfam" id="PF00582"/>
    </source>
</evidence>
<proteinExistence type="inferred from homology"/>